<evidence type="ECO:0000313" key="2">
    <source>
        <dbReference type="EMBL" id="SHO76590.1"/>
    </source>
</evidence>
<accession>A0A1M8A292</accession>
<evidence type="ECO:0000259" key="1">
    <source>
        <dbReference type="PROSITE" id="PS51363"/>
    </source>
</evidence>
<dbReference type="GO" id="GO:0005737">
    <property type="term" value="C:cytoplasm"/>
    <property type="evidence" value="ECO:0007669"/>
    <property type="project" value="TreeGrafter"/>
</dbReference>
<reference evidence="3" key="1">
    <citation type="journal article" date="2017" name="Nucleic Acids Res.">
        <title>Proteogenomics produces comprehensive and highly accurate protein-coding gene annotation in a complete genome assembly of Malassezia sympodialis.</title>
        <authorList>
            <person name="Zhu Y."/>
            <person name="Engstroem P.G."/>
            <person name="Tellgren-Roth C."/>
            <person name="Baudo C.D."/>
            <person name="Kennell J.C."/>
            <person name="Sun S."/>
            <person name="Billmyre R.B."/>
            <person name="Schroeder M.S."/>
            <person name="Andersson A."/>
            <person name="Holm T."/>
            <person name="Sigurgeirsson B."/>
            <person name="Wu G."/>
            <person name="Sankaranarayanan S.R."/>
            <person name="Siddharthan R."/>
            <person name="Sanyal K."/>
            <person name="Lundeberg J."/>
            <person name="Nystedt B."/>
            <person name="Boekhout T."/>
            <person name="Dawson T.L. Jr."/>
            <person name="Heitman J."/>
            <person name="Scheynius A."/>
            <person name="Lehtioe J."/>
        </authorList>
    </citation>
    <scope>NUCLEOTIDE SEQUENCE [LARGE SCALE GENOMIC DNA]</scope>
    <source>
        <strain evidence="3">ATCC 42132</strain>
    </source>
</reference>
<evidence type="ECO:0000313" key="3">
    <source>
        <dbReference type="Proteomes" id="UP000186303"/>
    </source>
</evidence>
<dbReference type="Pfam" id="PF02020">
    <property type="entry name" value="W2"/>
    <property type="match status" value="1"/>
</dbReference>
<dbReference type="InterPro" id="IPR057397">
    <property type="entry name" value="HEAT_5MP1_2"/>
</dbReference>
<dbReference type="InterPro" id="IPR051245">
    <property type="entry name" value="eIF5-mimic_regulator"/>
</dbReference>
<dbReference type="Gene3D" id="1.25.40.180">
    <property type="match status" value="1"/>
</dbReference>
<feature type="domain" description="W2" evidence="1">
    <location>
        <begin position="276"/>
        <end position="457"/>
    </location>
</feature>
<dbReference type="InterPro" id="IPR003307">
    <property type="entry name" value="W2_domain"/>
</dbReference>
<keyword evidence="3" id="KW-1185">Reference proteome</keyword>
<dbReference type="GO" id="GO:0016020">
    <property type="term" value="C:membrane"/>
    <property type="evidence" value="ECO:0007669"/>
    <property type="project" value="TreeGrafter"/>
</dbReference>
<dbReference type="VEuPathDB" id="FungiDB:MSYG_0928"/>
<sequence length="461" mass="52755">MCACGGGAVQADLANRWRKRGATTTLLLVNLLHEFYSPNCPYWKQQAYTDWFSRKGAVKSQAKFEPEVFRNSLFKYFETVEEGDWEGYLSALDKAGNTLDYRKYADQLFEILLVGGLLAPGGSYLEDGAPKSPFSVLAAKSSAFDDVRAYVDVIEKMIRRYKFLQMPLEESTLPRILQYIHRFEKEQVAKLAVATALSIQSGLTSASVLAPLQKDHLTKDGLSLYFITEVFRTYLQNQSMEHLASVLRKGGIRDWLLFFPQTKRSQTGVIQSYFLNDAKLPQVAEYYNKRQVKELREQTATDLANMVRTEDSSMEQMLAMLKERFDKLEQPPEEFIPVVWEGLTRGIDADTKQDQVELILPKEIERFAAILEPWASTARAEINLINLIQLHCYTDTRVFKTFPQLLKVLYNENVISDGAIVYWAQKGAKPQGKQHFLKLAEPLVKFLESQESEDEDDEDDE</sequence>
<dbReference type="EMBL" id="LT671822">
    <property type="protein sequence ID" value="SHO76590.1"/>
    <property type="molecule type" value="Genomic_DNA"/>
</dbReference>
<dbReference type="Proteomes" id="UP000186303">
    <property type="component" value="Chromosome 2"/>
</dbReference>
<dbReference type="OMA" id="ELIQCIW"/>
<gene>
    <name evidence="2" type="ORF">MSYG_0928</name>
</gene>
<dbReference type="PROSITE" id="PS51363">
    <property type="entry name" value="W2"/>
    <property type="match status" value="1"/>
</dbReference>
<organism evidence="2 3">
    <name type="scientific">Malassezia sympodialis (strain ATCC 42132)</name>
    <name type="common">Atopic eczema-associated yeast</name>
    <dbReference type="NCBI Taxonomy" id="1230383"/>
    <lineage>
        <taxon>Eukaryota</taxon>
        <taxon>Fungi</taxon>
        <taxon>Dikarya</taxon>
        <taxon>Basidiomycota</taxon>
        <taxon>Ustilaginomycotina</taxon>
        <taxon>Malasseziomycetes</taxon>
        <taxon>Malasseziales</taxon>
        <taxon>Malasseziaceae</taxon>
        <taxon>Malassezia</taxon>
    </lineage>
</organism>
<dbReference type="Pfam" id="PF25504">
    <property type="entry name" value="HEAT_5MP1_2"/>
    <property type="match status" value="1"/>
</dbReference>
<dbReference type="SMART" id="SM00515">
    <property type="entry name" value="eIF5C"/>
    <property type="match status" value="1"/>
</dbReference>
<name>A0A1M8A292_MALS4</name>
<dbReference type="AlphaFoldDB" id="A0A1M8A292"/>
<dbReference type="InterPro" id="IPR016024">
    <property type="entry name" value="ARM-type_fold"/>
</dbReference>
<proteinExistence type="predicted"/>
<dbReference type="OrthoDB" id="1727522at2759"/>
<protein>
    <recommendedName>
        <fullName evidence="1">W2 domain-containing protein</fullName>
    </recommendedName>
</protein>
<dbReference type="STRING" id="1230383.A0A1M8A292"/>
<dbReference type="PANTHER" id="PTHR14208">
    <property type="entry name" value="BASIC LEUCINE ZIPPER AND W2 DOMAIN-CONTAINING PROTEIN"/>
    <property type="match status" value="1"/>
</dbReference>
<dbReference type="SUPFAM" id="SSF48371">
    <property type="entry name" value="ARM repeat"/>
    <property type="match status" value="1"/>
</dbReference>
<dbReference type="PANTHER" id="PTHR14208:SF2">
    <property type="entry name" value="PROTEIN KRASAVIETZ"/>
    <property type="match status" value="1"/>
</dbReference>